<reference evidence="2 3" key="1">
    <citation type="journal article" date="2022" name="Nat. Ecol. Evol.">
        <title>A masculinizing supergene underlies an exaggerated male reproductive morph in a spider.</title>
        <authorList>
            <person name="Hendrickx F."/>
            <person name="De Corte Z."/>
            <person name="Sonet G."/>
            <person name="Van Belleghem S.M."/>
            <person name="Kostlbacher S."/>
            <person name="Vangestel C."/>
        </authorList>
    </citation>
    <scope>NUCLEOTIDE SEQUENCE [LARGE SCALE GENOMIC DNA]</scope>
    <source>
        <strain evidence="2">W744_W776</strain>
    </source>
</reference>
<protein>
    <submittedName>
        <fullName evidence="2">Uncharacterized protein</fullName>
    </submittedName>
</protein>
<keyword evidence="3" id="KW-1185">Reference proteome</keyword>
<evidence type="ECO:0000313" key="3">
    <source>
        <dbReference type="Proteomes" id="UP000827092"/>
    </source>
</evidence>
<name>A0AAV6V8L3_9ARAC</name>
<proteinExistence type="predicted"/>
<evidence type="ECO:0000313" key="2">
    <source>
        <dbReference type="EMBL" id="KAG8192260.1"/>
    </source>
</evidence>
<gene>
    <name evidence="2" type="ORF">JTE90_014116</name>
</gene>
<evidence type="ECO:0000256" key="1">
    <source>
        <dbReference type="SAM" id="MobiDB-lite"/>
    </source>
</evidence>
<dbReference type="EMBL" id="JAFNEN010000142">
    <property type="protein sequence ID" value="KAG8192260.1"/>
    <property type="molecule type" value="Genomic_DNA"/>
</dbReference>
<organism evidence="2 3">
    <name type="scientific">Oedothorax gibbosus</name>
    <dbReference type="NCBI Taxonomy" id="931172"/>
    <lineage>
        <taxon>Eukaryota</taxon>
        <taxon>Metazoa</taxon>
        <taxon>Ecdysozoa</taxon>
        <taxon>Arthropoda</taxon>
        <taxon>Chelicerata</taxon>
        <taxon>Arachnida</taxon>
        <taxon>Araneae</taxon>
        <taxon>Araneomorphae</taxon>
        <taxon>Entelegynae</taxon>
        <taxon>Araneoidea</taxon>
        <taxon>Linyphiidae</taxon>
        <taxon>Erigoninae</taxon>
        <taxon>Oedothorax</taxon>
    </lineage>
</organism>
<dbReference type="Proteomes" id="UP000827092">
    <property type="component" value="Unassembled WGS sequence"/>
</dbReference>
<dbReference type="AlphaFoldDB" id="A0AAV6V8L3"/>
<accession>A0AAV6V8L3</accession>
<comment type="caution">
    <text evidence="2">The sequence shown here is derived from an EMBL/GenBank/DDBJ whole genome shotgun (WGS) entry which is preliminary data.</text>
</comment>
<feature type="region of interest" description="Disordered" evidence="1">
    <location>
        <begin position="1"/>
        <end position="43"/>
    </location>
</feature>
<sequence length="98" mass="10822">MHDRNHNVSGSSYADALNENAAPIPVVDSSRLNDEPNSNQRNSKFVRVKDPNARIQERNKTPITVGKRKEAALALRVVTTTDAERCPIGSTLTLRPTK</sequence>